<dbReference type="AlphaFoldDB" id="A0A2X4UB12"/>
<dbReference type="RefSeq" id="WP_111739241.1">
    <property type="nucleotide sequence ID" value="NZ_LR698987.1"/>
</dbReference>
<dbReference type="SUPFAM" id="SSF117987">
    <property type="entry name" value="CRISPR-associated protein"/>
    <property type="match status" value="1"/>
</dbReference>
<keyword evidence="2" id="KW-1185">Reference proteome</keyword>
<sequence>MTHYISALRLDAHACRQLKITDGYSLHRVVYSLFDDVRSDEQKQGSVASGIQWVDKGGDARGRRVLILSNRPPKEPEVGVLETRTVPEDFLSYRHYRFTVCLNPTKRDSQTRKLTPIRGREAISAWFCQRASIWGFHVDPQQVQVDGVKVMQFDAGVQKNVTLQQATLSGRLTVVEPNLFESSFMSGVGRGRAFGCGLLQIVPLPENDLFD</sequence>
<evidence type="ECO:0000313" key="1">
    <source>
        <dbReference type="EMBL" id="SQI36091.1"/>
    </source>
</evidence>
<dbReference type="SMART" id="SM01101">
    <property type="entry name" value="CRISPR_assoc"/>
    <property type="match status" value="1"/>
</dbReference>
<dbReference type="KEGG" id="lri:NCTC12151_00612"/>
<dbReference type="CDD" id="cd09727">
    <property type="entry name" value="Cas6_I-E"/>
    <property type="match status" value="1"/>
</dbReference>
<accession>A0A2X4UB12</accession>
<reference evidence="1 2" key="1">
    <citation type="submission" date="2018-06" db="EMBL/GenBank/DDBJ databases">
        <authorList>
            <consortium name="Pathogen Informatics"/>
            <person name="Doyle S."/>
        </authorList>
    </citation>
    <scope>NUCLEOTIDE SEQUENCE [LARGE SCALE GENOMIC DNA]</scope>
    <source>
        <strain evidence="1 2">NCTC12151</strain>
    </source>
</reference>
<dbReference type="OrthoDB" id="9795689at2"/>
<organism evidence="1 2">
    <name type="scientific">Leminorella richardii</name>
    <dbReference type="NCBI Taxonomy" id="158841"/>
    <lineage>
        <taxon>Bacteria</taxon>
        <taxon>Pseudomonadati</taxon>
        <taxon>Pseudomonadota</taxon>
        <taxon>Gammaproteobacteria</taxon>
        <taxon>Enterobacterales</taxon>
        <taxon>Budviciaceae</taxon>
        <taxon>Leminorella</taxon>
    </lineage>
</organism>
<gene>
    <name evidence="1" type="ORF">NCTC12151_00612</name>
</gene>
<protein>
    <submittedName>
        <fullName evidence="1">CRISPR-associated protein Cas6/Cse3/CasE, subtype I-E/ECOLI</fullName>
    </submittedName>
</protein>
<dbReference type="NCBIfam" id="TIGR01907">
    <property type="entry name" value="casE_Cse3"/>
    <property type="match status" value="1"/>
</dbReference>
<dbReference type="Proteomes" id="UP000249005">
    <property type="component" value="Chromosome 1"/>
</dbReference>
<dbReference type="EMBL" id="LS483470">
    <property type="protein sequence ID" value="SQI36091.1"/>
    <property type="molecule type" value="Genomic_DNA"/>
</dbReference>
<evidence type="ECO:0000313" key="2">
    <source>
        <dbReference type="Proteomes" id="UP000249005"/>
    </source>
</evidence>
<proteinExistence type="predicted"/>
<dbReference type="InterPro" id="IPR010179">
    <property type="entry name" value="CRISPR-assoc_prot_Cse3"/>
</dbReference>
<name>A0A2X4UB12_9GAMM</name>
<dbReference type="Gene3D" id="3.30.70.1210">
    <property type="entry name" value="Crispr-associated protein, domain 2"/>
    <property type="match status" value="1"/>
</dbReference>
<dbReference type="Pfam" id="PF08798">
    <property type="entry name" value="CRISPR_assoc"/>
    <property type="match status" value="1"/>
</dbReference>